<evidence type="ECO:0000256" key="5">
    <source>
        <dbReference type="ARBA" id="ARBA00022825"/>
    </source>
</evidence>
<keyword evidence="5 6" id="KW-0720">Serine protease</keyword>
<dbReference type="SUPFAM" id="SSF52743">
    <property type="entry name" value="Subtilisin-like"/>
    <property type="match status" value="1"/>
</dbReference>
<dbReference type="PROSITE" id="PS00136">
    <property type="entry name" value="SUBTILASE_ASP"/>
    <property type="match status" value="1"/>
</dbReference>
<dbReference type="GO" id="GO:0006508">
    <property type="term" value="P:proteolysis"/>
    <property type="evidence" value="ECO:0007669"/>
    <property type="project" value="UniProtKB-KW"/>
</dbReference>
<organism evidence="9 10">
    <name type="scientific">Leptolyngbya boryana NIES-2135</name>
    <dbReference type="NCBI Taxonomy" id="1973484"/>
    <lineage>
        <taxon>Bacteria</taxon>
        <taxon>Bacillati</taxon>
        <taxon>Cyanobacteriota</taxon>
        <taxon>Cyanophyceae</taxon>
        <taxon>Leptolyngbyales</taxon>
        <taxon>Leptolyngbyaceae</taxon>
        <taxon>Leptolyngbya group</taxon>
        <taxon>Leptolyngbya</taxon>
    </lineage>
</organism>
<keyword evidence="3" id="KW-0732">Signal</keyword>
<evidence type="ECO:0000256" key="4">
    <source>
        <dbReference type="ARBA" id="ARBA00022801"/>
    </source>
</evidence>
<dbReference type="InterPro" id="IPR013517">
    <property type="entry name" value="FG-GAP"/>
</dbReference>
<dbReference type="Gene3D" id="3.40.50.200">
    <property type="entry name" value="Peptidase S8/S53 domain"/>
    <property type="match status" value="1"/>
</dbReference>
<dbReference type="SUPFAM" id="SSF69318">
    <property type="entry name" value="Integrin alpha N-terminal domain"/>
    <property type="match status" value="1"/>
</dbReference>
<comment type="similarity">
    <text evidence="1 6 7">Belongs to the peptidase S8 family.</text>
</comment>
<reference evidence="9 10" key="1">
    <citation type="submission" date="2017-06" db="EMBL/GenBank/DDBJ databases">
        <title>Genome sequencing of cyanobaciteial culture collection at National Institute for Environmental Studies (NIES).</title>
        <authorList>
            <person name="Hirose Y."/>
            <person name="Shimura Y."/>
            <person name="Fujisawa T."/>
            <person name="Nakamura Y."/>
            <person name="Kawachi M."/>
        </authorList>
    </citation>
    <scope>NUCLEOTIDE SEQUENCE [LARGE SCALE GENOMIC DNA]</scope>
    <source>
        <strain evidence="9 10">NIES-2135</strain>
    </source>
</reference>
<keyword evidence="2 6" id="KW-0645">Protease</keyword>
<dbReference type="PROSITE" id="PS51892">
    <property type="entry name" value="SUBTILASE"/>
    <property type="match status" value="1"/>
</dbReference>
<evidence type="ECO:0000256" key="3">
    <source>
        <dbReference type="ARBA" id="ARBA00022729"/>
    </source>
</evidence>
<dbReference type="Pfam" id="PF13517">
    <property type="entry name" value="FG-GAP_3"/>
    <property type="match status" value="1"/>
</dbReference>
<dbReference type="InterPro" id="IPR023828">
    <property type="entry name" value="Peptidase_S8_Ser-AS"/>
</dbReference>
<evidence type="ECO:0000256" key="6">
    <source>
        <dbReference type="PROSITE-ProRule" id="PRU01240"/>
    </source>
</evidence>
<dbReference type="EMBL" id="AP018203">
    <property type="protein sequence ID" value="BAY57101.1"/>
    <property type="molecule type" value="Genomic_DNA"/>
</dbReference>
<feature type="domain" description="Peptidase S8/S53" evidence="8">
    <location>
        <begin position="349"/>
        <end position="603"/>
    </location>
</feature>
<dbReference type="PROSITE" id="PS00138">
    <property type="entry name" value="SUBTILASE_SER"/>
    <property type="match status" value="1"/>
</dbReference>
<dbReference type="CDD" id="cd07473">
    <property type="entry name" value="Peptidases_S8_Subtilisin_like"/>
    <property type="match status" value="1"/>
</dbReference>
<dbReference type="Pfam" id="PF00082">
    <property type="entry name" value="Peptidase_S8"/>
    <property type="match status" value="1"/>
</dbReference>
<dbReference type="PRINTS" id="PR00723">
    <property type="entry name" value="SUBTILISIN"/>
</dbReference>
<dbReference type="InterPro" id="IPR015500">
    <property type="entry name" value="Peptidase_S8_subtilisin-rel"/>
</dbReference>
<feature type="active site" description="Charge relay system" evidence="6">
    <location>
        <position position="358"/>
    </location>
</feature>
<evidence type="ECO:0000256" key="7">
    <source>
        <dbReference type="RuleBase" id="RU003355"/>
    </source>
</evidence>
<evidence type="ECO:0000256" key="2">
    <source>
        <dbReference type="ARBA" id="ARBA00022670"/>
    </source>
</evidence>
<sequence length="608" mass="67027">MSFDKPAWSAIANPSDLIAANSNELSWFSIAENRAVNRASYVLDRNTQIIDIYDYDRDGNPDLLWRDRQSYYFLTKGQRVDLYTVSDLNWQIERIGDLDGDRDRDILWRNQRSGEVAFWRLNAMSLESSQITTTISDLAWQIADVQDYDNDGDLDLFWRNDRTHENAFWQMNGTTLERSLYIDSVAGWTLEGSGDFNGDRQFDLLWRNGQSGQVQIWQINGMSVGKKSNLSIAPDFSWDIKGLSDYNQDGTTDILWQQSTTGAAGYWGINQLQFQTVTLLDFGNFRIQSFEQSYAPSPSYSASFGYGLVNAAIAVATAVKQAPMTSVPATSWSIDMLNIPEVWARGYTGQGITIAVIDSGIDITHSDLKSNIWTNPGEIPNNGIDDDRNGFIDDVNGWNFSLNNNDISPSSVHGTAVSGVIAAAQNNVGITGVAYSAKLMPLRVTNAQDNWNGNLARAIRYAVDNGARVINMSLWWTDSAELREAIAYAASRNVITVTAALNEGASQPSNPASYATQFGIAVGAVDRDRQLTAFSNRSGSNPKMNYVLAPGQDIETTVPGNSYQSGWWGTSLAAPYVSGVVALMLSANPTLTHDQVRQILMESGNAIG</sequence>
<dbReference type="InterPro" id="IPR028994">
    <property type="entry name" value="Integrin_alpha_N"/>
</dbReference>
<dbReference type="PANTHER" id="PTHR46580">
    <property type="entry name" value="SENSOR KINASE-RELATED"/>
    <property type="match status" value="1"/>
</dbReference>
<dbReference type="InterPro" id="IPR034204">
    <property type="entry name" value="PfSUB1-like_cat_dom"/>
</dbReference>
<dbReference type="AlphaFoldDB" id="A0A1Z4JK61"/>
<dbReference type="InterPro" id="IPR036852">
    <property type="entry name" value="Peptidase_S8/S53_dom_sf"/>
</dbReference>
<feature type="active site" description="Charge relay system" evidence="6">
    <location>
        <position position="413"/>
    </location>
</feature>
<evidence type="ECO:0000259" key="8">
    <source>
        <dbReference type="Pfam" id="PF00082"/>
    </source>
</evidence>
<feature type="active site" description="Charge relay system" evidence="6">
    <location>
        <position position="571"/>
    </location>
</feature>
<dbReference type="InterPro" id="IPR000209">
    <property type="entry name" value="Peptidase_S8/S53_dom"/>
</dbReference>
<dbReference type="Proteomes" id="UP000217895">
    <property type="component" value="Chromosome"/>
</dbReference>
<keyword evidence="10" id="KW-1185">Reference proteome</keyword>
<dbReference type="PANTHER" id="PTHR46580:SF2">
    <property type="entry name" value="MAM DOMAIN-CONTAINING PROTEIN"/>
    <property type="match status" value="1"/>
</dbReference>
<proteinExistence type="inferred from homology"/>
<gene>
    <name evidence="9" type="ORF">NIES2135_39650</name>
</gene>
<accession>A0A1Z4JK61</accession>
<dbReference type="GO" id="GO:0004252">
    <property type="term" value="F:serine-type endopeptidase activity"/>
    <property type="evidence" value="ECO:0007669"/>
    <property type="project" value="UniProtKB-UniRule"/>
</dbReference>
<dbReference type="PROSITE" id="PS00137">
    <property type="entry name" value="SUBTILASE_HIS"/>
    <property type="match status" value="1"/>
</dbReference>
<evidence type="ECO:0000256" key="1">
    <source>
        <dbReference type="ARBA" id="ARBA00011073"/>
    </source>
</evidence>
<protein>
    <submittedName>
        <fullName evidence="9">Peptidase S8/S53</fullName>
    </submittedName>
</protein>
<dbReference type="InterPro" id="IPR023827">
    <property type="entry name" value="Peptidase_S8_Asp-AS"/>
</dbReference>
<name>A0A1Z4JK61_LEPBY</name>
<dbReference type="InterPro" id="IPR022398">
    <property type="entry name" value="Peptidase_S8_His-AS"/>
</dbReference>
<keyword evidence="4 6" id="KW-0378">Hydrolase</keyword>
<evidence type="ECO:0000313" key="9">
    <source>
        <dbReference type="EMBL" id="BAY57101.1"/>
    </source>
</evidence>
<evidence type="ECO:0000313" key="10">
    <source>
        <dbReference type="Proteomes" id="UP000217895"/>
    </source>
</evidence>